<keyword evidence="1" id="KW-1133">Transmembrane helix</keyword>
<gene>
    <name evidence="3" type="ORF">QWZ12_13445</name>
</gene>
<keyword evidence="1" id="KW-0812">Transmembrane</keyword>
<dbReference type="CDD" id="cd07302">
    <property type="entry name" value="CHD"/>
    <property type="match status" value="1"/>
</dbReference>
<proteinExistence type="predicted"/>
<dbReference type="PANTHER" id="PTHR43081">
    <property type="entry name" value="ADENYLATE CYCLASE, TERMINAL-DIFFERENTIATION SPECIFIC-RELATED"/>
    <property type="match status" value="1"/>
</dbReference>
<dbReference type="GO" id="GO:0016829">
    <property type="term" value="F:lyase activity"/>
    <property type="evidence" value="ECO:0007669"/>
    <property type="project" value="UniProtKB-KW"/>
</dbReference>
<dbReference type="SUPFAM" id="SSF55073">
    <property type="entry name" value="Nucleotide cyclase"/>
    <property type="match status" value="1"/>
</dbReference>
<comment type="caution">
    <text evidence="3">The sequence shown here is derived from an EMBL/GenBank/DDBJ whole genome shotgun (WGS) entry which is preliminary data.</text>
</comment>
<feature type="transmembrane region" description="Helical" evidence="1">
    <location>
        <begin position="55"/>
        <end position="74"/>
    </location>
</feature>
<dbReference type="PROSITE" id="PS50125">
    <property type="entry name" value="GUANYLATE_CYCLASE_2"/>
    <property type="match status" value="1"/>
</dbReference>
<dbReference type="EMBL" id="JAUFPX010000012">
    <property type="protein sequence ID" value="MDN3591605.1"/>
    <property type="molecule type" value="Genomic_DNA"/>
</dbReference>
<name>A0ABT8BJD4_9HYPH</name>
<keyword evidence="4" id="KW-1185">Reference proteome</keyword>
<protein>
    <submittedName>
        <fullName evidence="3">Adenylate/guanylate cyclase domain-containing protein</fullName>
        <ecNumber evidence="3">4.6.1.-</ecNumber>
    </submittedName>
</protein>
<organism evidence="3 4">
    <name type="scientific">Methylobacterium adhaesivum</name>
    <dbReference type="NCBI Taxonomy" id="333297"/>
    <lineage>
        <taxon>Bacteria</taxon>
        <taxon>Pseudomonadati</taxon>
        <taxon>Pseudomonadota</taxon>
        <taxon>Alphaproteobacteria</taxon>
        <taxon>Hyphomicrobiales</taxon>
        <taxon>Methylobacteriaceae</taxon>
        <taxon>Methylobacterium</taxon>
    </lineage>
</organism>
<feature type="domain" description="Guanylate cyclase" evidence="2">
    <location>
        <begin position="254"/>
        <end position="385"/>
    </location>
</feature>
<dbReference type="SMART" id="SM00044">
    <property type="entry name" value="CYCc"/>
    <property type="match status" value="1"/>
</dbReference>
<dbReference type="InterPro" id="IPR050697">
    <property type="entry name" value="Adenylyl/Guanylyl_Cyclase_3/4"/>
</dbReference>
<evidence type="ECO:0000313" key="3">
    <source>
        <dbReference type="EMBL" id="MDN3591605.1"/>
    </source>
</evidence>
<dbReference type="Pfam" id="PF00211">
    <property type="entry name" value="Guanylate_cyc"/>
    <property type="match status" value="1"/>
</dbReference>
<dbReference type="PANTHER" id="PTHR43081:SF1">
    <property type="entry name" value="ADENYLATE CYCLASE, TERMINAL-DIFFERENTIATION SPECIFIC"/>
    <property type="match status" value="1"/>
</dbReference>
<dbReference type="Proteomes" id="UP001224644">
    <property type="component" value="Unassembled WGS sequence"/>
</dbReference>
<evidence type="ECO:0000256" key="1">
    <source>
        <dbReference type="SAM" id="Phobius"/>
    </source>
</evidence>
<accession>A0ABT8BJD4</accession>
<dbReference type="InterPro" id="IPR029787">
    <property type="entry name" value="Nucleotide_cyclase"/>
</dbReference>
<evidence type="ECO:0000259" key="2">
    <source>
        <dbReference type="PROSITE" id="PS50125"/>
    </source>
</evidence>
<reference evidence="4" key="1">
    <citation type="journal article" date="2019" name="Int. J. Syst. Evol. Microbiol.">
        <title>The Global Catalogue of Microorganisms (GCM) 10K type strain sequencing project: providing services to taxonomists for standard genome sequencing and annotation.</title>
        <authorList>
            <consortium name="The Broad Institute Genomics Platform"/>
            <consortium name="The Broad Institute Genome Sequencing Center for Infectious Disease"/>
            <person name="Wu L."/>
            <person name="Ma J."/>
        </authorList>
    </citation>
    <scope>NUCLEOTIDE SEQUENCE [LARGE SCALE GENOMIC DNA]</scope>
    <source>
        <strain evidence="4">CECT 7069</strain>
    </source>
</reference>
<keyword evidence="1" id="KW-0472">Membrane</keyword>
<dbReference type="EC" id="4.6.1.-" evidence="3"/>
<dbReference type="RefSeq" id="WP_238225633.1">
    <property type="nucleotide sequence ID" value="NZ_BPQD01000014.1"/>
</dbReference>
<keyword evidence="3" id="KW-0456">Lyase</keyword>
<evidence type="ECO:0000313" key="4">
    <source>
        <dbReference type="Proteomes" id="UP001224644"/>
    </source>
</evidence>
<feature type="transmembrane region" description="Helical" evidence="1">
    <location>
        <begin position="151"/>
        <end position="174"/>
    </location>
</feature>
<dbReference type="InterPro" id="IPR001054">
    <property type="entry name" value="A/G_cyclase"/>
</dbReference>
<sequence length="457" mass="49209">MRFSTPRRPAQGDPTVMRLVQTASGRRSLVLHLVIVLVLLATAQGFDGSTHTVNHWIVLVVYAVCSICLGIADWREAYRGRRREYGGTDPETSADPEWLAWTATLLNAGVALFLVVEHMIVGAVETGETATAVSRLPAFLLLLQTGLSMRVLHTAVFSGLVSLAWGSTIVLALVDPDSALLGPHVTLAEEVPGLLTFMAASLVVIDGVRRLRSAVTTALRMERERTALARFVPTRVVGELENAGLEAVRSRHACLFALDVRGFSAFTRDHAQEEVVRALLDVRALTHETVTEHGGIVDKYVGDGILAQFVAGRPQAQAHAALACGRAILARLGSLNEERAREGRPTLRITMALHCGEVLVGVFDDGHRAEFTVLGQAMNTLARIEARAKAENLTLSASQTFLQLLGPAVRSNLALTALPPSECDDTRGLPLYAVNWPEAPRPPERVPAAWGSGIGGF</sequence>
<dbReference type="Gene3D" id="3.30.70.1230">
    <property type="entry name" value="Nucleotide cyclase"/>
    <property type="match status" value="1"/>
</dbReference>